<keyword evidence="1" id="KW-1133">Transmembrane helix</keyword>
<protein>
    <submittedName>
        <fullName evidence="2">Uncharacterized protein</fullName>
    </submittedName>
</protein>
<dbReference type="Proteomes" id="UP000192596">
    <property type="component" value="Unassembled WGS sequence"/>
</dbReference>
<comment type="caution">
    <text evidence="2">The sequence shown here is derived from an EMBL/GenBank/DDBJ whole genome shotgun (WGS) entry which is preliminary data.</text>
</comment>
<keyword evidence="1" id="KW-0812">Transmembrane</keyword>
<sequence length="185" mass="21201">MPPEGTFMHWFLTHRTLHMWITVSILSTLILTIWTQDFVNTTPFRDLLPPNSLALSHPIQFVRQYIHVYQLHSENLSREVSERRRQKVEDVQKRAQFRKAHGLEEPEGVFGGWTAKSDEEVLGGGMREGGMPGEVSSVRAAAVDQSPIARDVMAAEAAEKQPEIYVDFEGKERPVQEAKKWYGIW</sequence>
<accession>A0A1V8T0J1</accession>
<evidence type="ECO:0000313" key="2">
    <source>
        <dbReference type="EMBL" id="OQO04927.1"/>
    </source>
</evidence>
<dbReference type="AlphaFoldDB" id="A0A1V8T0J1"/>
<dbReference type="InParanoid" id="A0A1V8T0J1"/>
<gene>
    <name evidence="2" type="ORF">B0A48_07945</name>
</gene>
<name>A0A1V8T0J1_9PEZI</name>
<organism evidence="2 3">
    <name type="scientific">Cryoendolithus antarcticus</name>
    <dbReference type="NCBI Taxonomy" id="1507870"/>
    <lineage>
        <taxon>Eukaryota</taxon>
        <taxon>Fungi</taxon>
        <taxon>Dikarya</taxon>
        <taxon>Ascomycota</taxon>
        <taxon>Pezizomycotina</taxon>
        <taxon>Dothideomycetes</taxon>
        <taxon>Dothideomycetidae</taxon>
        <taxon>Cladosporiales</taxon>
        <taxon>Cladosporiaceae</taxon>
        <taxon>Cryoendolithus</taxon>
    </lineage>
</organism>
<keyword evidence="1" id="KW-0472">Membrane</keyword>
<keyword evidence="3" id="KW-1185">Reference proteome</keyword>
<dbReference type="STRING" id="1507870.A0A1V8T0J1"/>
<proteinExistence type="predicted"/>
<feature type="transmembrane region" description="Helical" evidence="1">
    <location>
        <begin position="17"/>
        <end position="35"/>
    </location>
</feature>
<evidence type="ECO:0000256" key="1">
    <source>
        <dbReference type="SAM" id="Phobius"/>
    </source>
</evidence>
<evidence type="ECO:0000313" key="3">
    <source>
        <dbReference type="Proteomes" id="UP000192596"/>
    </source>
</evidence>
<dbReference type="EMBL" id="NAJO01000020">
    <property type="protein sequence ID" value="OQO04927.1"/>
    <property type="molecule type" value="Genomic_DNA"/>
</dbReference>
<reference evidence="3" key="1">
    <citation type="submission" date="2017-03" db="EMBL/GenBank/DDBJ databases">
        <title>Genomes of endolithic fungi from Antarctica.</title>
        <authorList>
            <person name="Coleine C."/>
            <person name="Masonjones S."/>
            <person name="Stajich J.E."/>
        </authorList>
    </citation>
    <scope>NUCLEOTIDE SEQUENCE [LARGE SCALE GENOMIC DNA]</scope>
    <source>
        <strain evidence="3">CCFEE 5527</strain>
    </source>
</reference>
<dbReference type="OrthoDB" id="5397827at2759"/>